<dbReference type="GO" id="GO:0005886">
    <property type="term" value="C:plasma membrane"/>
    <property type="evidence" value="ECO:0007669"/>
    <property type="project" value="TreeGrafter"/>
</dbReference>
<evidence type="ECO:0000256" key="7">
    <source>
        <dbReference type="SAM" id="Phobius"/>
    </source>
</evidence>
<dbReference type="GO" id="GO:0015205">
    <property type="term" value="F:nucleobase transmembrane transporter activity"/>
    <property type="evidence" value="ECO:0007669"/>
    <property type="project" value="TreeGrafter"/>
</dbReference>
<evidence type="ECO:0000313" key="9">
    <source>
        <dbReference type="Proteomes" id="UP001388673"/>
    </source>
</evidence>
<evidence type="ECO:0000256" key="1">
    <source>
        <dbReference type="ARBA" id="ARBA00004141"/>
    </source>
</evidence>
<feature type="transmembrane region" description="Helical" evidence="7">
    <location>
        <begin position="91"/>
        <end position="113"/>
    </location>
</feature>
<dbReference type="InterPro" id="IPR045225">
    <property type="entry name" value="Uracil/uridine/allantoin_perm"/>
</dbReference>
<accession>A0AAW0YI65</accession>
<organism evidence="8 9">
    <name type="scientific">Kwoniella newhampshirensis</name>
    <dbReference type="NCBI Taxonomy" id="1651941"/>
    <lineage>
        <taxon>Eukaryota</taxon>
        <taxon>Fungi</taxon>
        <taxon>Dikarya</taxon>
        <taxon>Basidiomycota</taxon>
        <taxon>Agaricomycotina</taxon>
        <taxon>Tremellomycetes</taxon>
        <taxon>Tremellales</taxon>
        <taxon>Cryptococcaceae</taxon>
        <taxon>Kwoniella</taxon>
    </lineage>
</organism>
<gene>
    <name evidence="8" type="ORF">IAR55_005573</name>
</gene>
<evidence type="ECO:0000256" key="5">
    <source>
        <dbReference type="ARBA" id="ARBA00023136"/>
    </source>
</evidence>
<dbReference type="CDD" id="cd11482">
    <property type="entry name" value="SLC-NCS1sbd_NRT1-like"/>
    <property type="match status" value="1"/>
</dbReference>
<dbReference type="EMBL" id="JBCAWK010000010">
    <property type="protein sequence ID" value="KAK8847714.1"/>
    <property type="molecule type" value="Genomic_DNA"/>
</dbReference>
<sequence length="578" mass="63118">MVNRDAVLAKLQVPQRKEEAEVWEQTRWVGVMIMIVMADEQLNRDNVPLPPHRRTWGSWSYVGYWCATGINISGWTGGSSLLSLGLSVGEAMAVVVVGNLLVAGACILTGLFGAEWHVGFPMWNRMTWGMKASFFPLLNRIALSFTWCATQAWFGGQVLKTLLGSIFPAIYHMHNPFPVSTAMDGSDFMCFVLFLVLSIPLLYIPPEHYRIPFLFTSAISTITVFALFFWSLARAHGAGPLIGGQAMEIVGVEKARGAALGWAIVYGISSQMGSICAGILNNSDYTRFAVHPRAQILSQAIVIPVMGILTCLIGIVCTSVAAEFYPDEGLLWEPYTLLSVVQKNGGPGARAAVFFASLAFLVAQFGINIAGNAVSGGIDLASLFPKWINIRRGSYLTTLMALPMCPWALVSGATVYISVMSGYATFLAPMTGMMVFDYMFVRNKKVKLSSLYLCTPDSIYYYVKGVNWRAPIAWVCGVAPLFPGFLTSVSTVTVPIGATHLYYLCWPLGFAISGVVFLALSKIWPPAGLGEVDEYDIFGTFGEPEKPSSSDQPRNPVERSAMDSKDDLEAVQIVPMRE</sequence>
<dbReference type="RefSeq" id="XP_066801232.1">
    <property type="nucleotide sequence ID" value="XM_066948664.1"/>
</dbReference>
<evidence type="ECO:0000256" key="6">
    <source>
        <dbReference type="SAM" id="MobiDB-lite"/>
    </source>
</evidence>
<evidence type="ECO:0000256" key="4">
    <source>
        <dbReference type="ARBA" id="ARBA00022989"/>
    </source>
</evidence>
<dbReference type="Proteomes" id="UP001388673">
    <property type="component" value="Unassembled WGS sequence"/>
</dbReference>
<feature type="transmembrane region" description="Helical" evidence="7">
    <location>
        <begin position="134"/>
        <end position="154"/>
    </location>
</feature>
<evidence type="ECO:0000256" key="3">
    <source>
        <dbReference type="ARBA" id="ARBA00022692"/>
    </source>
</evidence>
<feature type="transmembrane region" description="Helical" evidence="7">
    <location>
        <begin position="500"/>
        <end position="520"/>
    </location>
</feature>
<feature type="transmembrane region" description="Helical" evidence="7">
    <location>
        <begin position="185"/>
        <end position="204"/>
    </location>
</feature>
<feature type="transmembrane region" description="Helical" evidence="7">
    <location>
        <begin position="351"/>
        <end position="374"/>
    </location>
</feature>
<comment type="similarity">
    <text evidence="2">Belongs to the purine-cytosine permease (2.A.39) family.</text>
</comment>
<evidence type="ECO:0008006" key="10">
    <source>
        <dbReference type="Google" id="ProtNLM"/>
    </source>
</evidence>
<dbReference type="Gene3D" id="1.10.4160.10">
    <property type="entry name" value="Hydantoin permease"/>
    <property type="match status" value="1"/>
</dbReference>
<dbReference type="Pfam" id="PF02133">
    <property type="entry name" value="Transp_cyt_pur"/>
    <property type="match status" value="1"/>
</dbReference>
<protein>
    <recommendedName>
        <fullName evidence="10">Uracil permease</fullName>
    </recommendedName>
</protein>
<evidence type="ECO:0000313" key="8">
    <source>
        <dbReference type="EMBL" id="KAK8847714.1"/>
    </source>
</evidence>
<feature type="transmembrane region" description="Helical" evidence="7">
    <location>
        <begin position="301"/>
        <end position="322"/>
    </location>
</feature>
<keyword evidence="4 7" id="KW-1133">Transmembrane helix</keyword>
<evidence type="ECO:0000256" key="2">
    <source>
        <dbReference type="ARBA" id="ARBA00008974"/>
    </source>
</evidence>
<feature type="region of interest" description="Disordered" evidence="6">
    <location>
        <begin position="540"/>
        <end position="567"/>
    </location>
</feature>
<dbReference type="GeneID" id="92182831"/>
<feature type="transmembrane region" description="Helical" evidence="7">
    <location>
        <begin position="395"/>
        <end position="417"/>
    </location>
</feature>
<feature type="transmembrane region" description="Helical" evidence="7">
    <location>
        <begin position="211"/>
        <end position="233"/>
    </location>
</feature>
<feature type="compositionally biased region" description="Basic and acidic residues" evidence="6">
    <location>
        <begin position="556"/>
        <end position="567"/>
    </location>
</feature>
<feature type="transmembrane region" description="Helical" evidence="7">
    <location>
        <begin position="472"/>
        <end position="494"/>
    </location>
</feature>
<dbReference type="AlphaFoldDB" id="A0AAW0YI65"/>
<proteinExistence type="inferred from homology"/>
<name>A0AAW0YI65_9TREE</name>
<keyword evidence="3 7" id="KW-0812">Transmembrane</keyword>
<comment type="caution">
    <text evidence="8">The sequence shown here is derived from an EMBL/GenBank/DDBJ whole genome shotgun (WGS) entry which is preliminary data.</text>
</comment>
<feature type="transmembrane region" description="Helical" evidence="7">
    <location>
        <begin position="423"/>
        <end position="441"/>
    </location>
</feature>
<dbReference type="PANTHER" id="PTHR30618:SF15">
    <property type="entry name" value="NICOTINAMIDE RIBOSIDE TRANSPORTER 1-RELATED"/>
    <property type="match status" value="1"/>
</dbReference>
<dbReference type="InterPro" id="IPR001248">
    <property type="entry name" value="Pur-cyt_permease"/>
</dbReference>
<keyword evidence="9" id="KW-1185">Reference proteome</keyword>
<keyword evidence="5 7" id="KW-0472">Membrane</keyword>
<reference evidence="8 9" key="1">
    <citation type="journal article" date="2024" name="bioRxiv">
        <title>Comparative genomics of Cryptococcus and Kwoniella reveals pathogenesis evolution and contrasting karyotype dynamics via intercentromeric recombination or chromosome fusion.</title>
        <authorList>
            <person name="Coelho M.A."/>
            <person name="David-Palma M."/>
            <person name="Shea T."/>
            <person name="Bowers K."/>
            <person name="McGinley-Smith S."/>
            <person name="Mohammad A.W."/>
            <person name="Gnirke A."/>
            <person name="Yurkov A.M."/>
            <person name="Nowrousian M."/>
            <person name="Sun S."/>
            <person name="Cuomo C.A."/>
            <person name="Heitman J."/>
        </authorList>
    </citation>
    <scope>NUCLEOTIDE SEQUENCE [LARGE SCALE GENOMIC DNA]</scope>
    <source>
        <strain evidence="8 9">CBS 13917</strain>
    </source>
</reference>
<dbReference type="PANTHER" id="PTHR30618">
    <property type="entry name" value="NCS1 FAMILY PURINE/PYRIMIDINE TRANSPORTER"/>
    <property type="match status" value="1"/>
</dbReference>
<dbReference type="KEGG" id="kne:92182831"/>
<comment type="subcellular location">
    <subcellularLocation>
        <location evidence="1">Membrane</location>
        <topology evidence="1">Multi-pass membrane protein</topology>
    </subcellularLocation>
</comment>
<feature type="transmembrane region" description="Helical" evidence="7">
    <location>
        <begin position="259"/>
        <end position="280"/>
    </location>
</feature>